<dbReference type="InterPro" id="IPR023060">
    <property type="entry name" value="YidC/YidC1/YidC2_Firmicutes"/>
</dbReference>
<keyword evidence="2 12" id="KW-0813">Transport</keyword>
<dbReference type="PRINTS" id="PR00701">
    <property type="entry name" value="60KDINNERMP"/>
</dbReference>
<keyword evidence="13" id="KW-0175">Coiled coil</keyword>
<dbReference type="RefSeq" id="WP_419152165.1">
    <property type="nucleotide sequence ID" value="NZ_JAUSTR010000008.1"/>
</dbReference>
<feature type="transmembrane region" description="Helical" evidence="12">
    <location>
        <begin position="125"/>
        <end position="150"/>
    </location>
</feature>
<dbReference type="PANTHER" id="PTHR12428:SF65">
    <property type="entry name" value="CYTOCHROME C OXIDASE ASSEMBLY PROTEIN COX18, MITOCHONDRIAL"/>
    <property type="match status" value="1"/>
</dbReference>
<keyword evidence="5 12" id="KW-0732">Signal</keyword>
<dbReference type="InterPro" id="IPR047196">
    <property type="entry name" value="YidC_ALB_C"/>
</dbReference>
<organism evidence="15 16">
    <name type="scientific">Aeribacillus alveayuensis</name>
    <dbReference type="NCBI Taxonomy" id="279215"/>
    <lineage>
        <taxon>Bacteria</taxon>
        <taxon>Bacillati</taxon>
        <taxon>Bacillota</taxon>
        <taxon>Bacilli</taxon>
        <taxon>Bacillales</taxon>
        <taxon>Bacillaceae</taxon>
        <taxon>Aeribacillus</taxon>
    </lineage>
</organism>
<comment type="function">
    <text evidence="12">Required for the insertion and/or proper folding and/or complex formation of integral membrane proteins into the membrane. Involved in integration of membrane proteins that insert both dependently and independently of the Sec translocase complex, as well as at least some lipoproteins.</text>
</comment>
<keyword evidence="6 12" id="KW-0653">Protein transport</keyword>
<evidence type="ECO:0000256" key="3">
    <source>
        <dbReference type="ARBA" id="ARBA00022475"/>
    </source>
</evidence>
<dbReference type="NCBIfam" id="TIGR03592">
    <property type="entry name" value="yidC_oxa1_cterm"/>
    <property type="match status" value="1"/>
</dbReference>
<keyword evidence="4 12" id="KW-0812">Transmembrane</keyword>
<feature type="coiled-coil region" evidence="13">
    <location>
        <begin position="87"/>
        <end position="114"/>
    </location>
</feature>
<feature type="domain" description="Membrane insertase YidC/Oxa/ALB C-terminal" evidence="14">
    <location>
        <begin position="54"/>
        <end position="241"/>
    </location>
</feature>
<evidence type="ECO:0000256" key="6">
    <source>
        <dbReference type="ARBA" id="ARBA00022927"/>
    </source>
</evidence>
<comment type="similarity">
    <text evidence="12">Belongs to the OXA1/ALB3/YidC family. Type 2 subfamily.</text>
</comment>
<dbReference type="InterPro" id="IPR028055">
    <property type="entry name" value="YidC/Oxa/ALB_C"/>
</dbReference>
<evidence type="ECO:0000256" key="12">
    <source>
        <dbReference type="HAMAP-Rule" id="MF_01811"/>
    </source>
</evidence>
<keyword evidence="11" id="KW-0449">Lipoprotein</keyword>
<comment type="subcellular location">
    <subcellularLocation>
        <location evidence="1 12">Cell membrane</location>
        <topology evidence="1 12">Multi-pass membrane protein</topology>
    </subcellularLocation>
</comment>
<keyword evidence="7 12" id="KW-1133">Transmembrane helix</keyword>
<gene>
    <name evidence="12" type="primary">yidC</name>
    <name evidence="15" type="ORF">J2S06_001978</name>
</gene>
<evidence type="ECO:0000256" key="10">
    <source>
        <dbReference type="ARBA" id="ARBA00023186"/>
    </source>
</evidence>
<evidence type="ECO:0000256" key="9">
    <source>
        <dbReference type="ARBA" id="ARBA00023139"/>
    </source>
</evidence>
<dbReference type="HAMAP" id="MF_01811">
    <property type="entry name" value="YidC_type2"/>
    <property type="match status" value="1"/>
</dbReference>
<proteinExistence type="inferred from homology"/>
<keyword evidence="8 12" id="KW-0472">Membrane</keyword>
<evidence type="ECO:0000256" key="8">
    <source>
        <dbReference type="ARBA" id="ARBA00023136"/>
    </source>
</evidence>
<keyword evidence="9" id="KW-0564">Palmitate</keyword>
<protein>
    <recommendedName>
        <fullName evidence="12">Membrane protein insertase YidC</fullName>
    </recommendedName>
    <alternativeName>
        <fullName evidence="12">Foldase YidC</fullName>
    </alternativeName>
    <alternativeName>
        <fullName evidence="12">Membrane integrase YidC</fullName>
    </alternativeName>
    <alternativeName>
        <fullName evidence="12">Membrane protein YidC</fullName>
    </alternativeName>
</protein>
<evidence type="ECO:0000313" key="15">
    <source>
        <dbReference type="EMBL" id="MDQ0162901.1"/>
    </source>
</evidence>
<evidence type="ECO:0000256" key="2">
    <source>
        <dbReference type="ARBA" id="ARBA00022448"/>
    </source>
</evidence>
<evidence type="ECO:0000256" key="7">
    <source>
        <dbReference type="ARBA" id="ARBA00022989"/>
    </source>
</evidence>
<name>A0ABT9VPK0_9BACI</name>
<feature type="transmembrane region" description="Helical" evidence="12">
    <location>
        <begin position="162"/>
        <end position="182"/>
    </location>
</feature>
<keyword evidence="16" id="KW-1185">Reference proteome</keyword>
<dbReference type="Pfam" id="PF02096">
    <property type="entry name" value="60KD_IMP"/>
    <property type="match status" value="1"/>
</dbReference>
<keyword evidence="3 12" id="KW-1003">Cell membrane</keyword>
<evidence type="ECO:0000256" key="1">
    <source>
        <dbReference type="ARBA" id="ARBA00004651"/>
    </source>
</evidence>
<evidence type="ECO:0000313" key="16">
    <source>
        <dbReference type="Proteomes" id="UP001225646"/>
    </source>
</evidence>
<comment type="caution">
    <text evidence="15">The sequence shown here is derived from an EMBL/GenBank/DDBJ whole genome shotgun (WGS) entry which is preliminary data.</text>
</comment>
<evidence type="ECO:0000259" key="14">
    <source>
        <dbReference type="Pfam" id="PF02096"/>
    </source>
</evidence>
<accession>A0ABT9VPK0</accession>
<dbReference type="EMBL" id="JAUSTR010000008">
    <property type="protein sequence ID" value="MDQ0162901.1"/>
    <property type="molecule type" value="Genomic_DNA"/>
</dbReference>
<evidence type="ECO:0000256" key="11">
    <source>
        <dbReference type="ARBA" id="ARBA00023288"/>
    </source>
</evidence>
<sequence length="255" mass="29093">MKSIKGIVIFFFFTILSGFTVEGTASNGGFFKTFFVQPFSLAIEGIASLFNDNYGIAIIIITILIRLILLPIMLKQQIQQKVMKEKMDALKPKMDELQKKMKKAKDSQEQQKVQMEMMQFYREQGINPLSVGCLPLLIQMPILMGLYYAISHSKEIAQHSFLWFDLGSPDIALALISSGIYFLQMQLSLRNVPKEQQGTMRMMGLLSPVMIGLFSLNAPAALPLYWTVGGMFLITQTMFTQHFFHVKKQKERIEQ</sequence>
<reference evidence="15 16" key="1">
    <citation type="submission" date="2023-07" db="EMBL/GenBank/DDBJ databases">
        <title>Genomic Encyclopedia of Type Strains, Phase IV (KMG-IV): sequencing the most valuable type-strain genomes for metagenomic binning, comparative biology and taxonomic classification.</title>
        <authorList>
            <person name="Goeker M."/>
        </authorList>
    </citation>
    <scope>NUCLEOTIDE SEQUENCE [LARGE SCALE GENOMIC DNA]</scope>
    <source>
        <strain evidence="15 16">DSM 19092</strain>
    </source>
</reference>
<evidence type="ECO:0000256" key="5">
    <source>
        <dbReference type="ARBA" id="ARBA00022729"/>
    </source>
</evidence>
<evidence type="ECO:0000256" key="4">
    <source>
        <dbReference type="ARBA" id="ARBA00022692"/>
    </source>
</evidence>
<feature type="transmembrane region" description="Helical" evidence="12">
    <location>
        <begin position="202"/>
        <end position="218"/>
    </location>
</feature>
<dbReference type="Proteomes" id="UP001225646">
    <property type="component" value="Unassembled WGS sequence"/>
</dbReference>
<dbReference type="PANTHER" id="PTHR12428">
    <property type="entry name" value="OXA1"/>
    <property type="match status" value="1"/>
</dbReference>
<evidence type="ECO:0000256" key="13">
    <source>
        <dbReference type="SAM" id="Coils"/>
    </source>
</evidence>
<dbReference type="InterPro" id="IPR001708">
    <property type="entry name" value="YidC/ALB3/OXA1/COX18"/>
</dbReference>
<dbReference type="CDD" id="cd20070">
    <property type="entry name" value="5TM_YidC_Alb3"/>
    <property type="match status" value="1"/>
</dbReference>
<keyword evidence="10 12" id="KW-0143">Chaperone</keyword>
<feature type="transmembrane region" description="Helical" evidence="12">
    <location>
        <begin position="54"/>
        <end position="74"/>
    </location>
</feature>